<feature type="region of interest" description="Disordered" evidence="1">
    <location>
        <begin position="123"/>
        <end position="163"/>
    </location>
</feature>
<proteinExistence type="predicted"/>
<evidence type="ECO:0000256" key="1">
    <source>
        <dbReference type="SAM" id="MobiDB-lite"/>
    </source>
</evidence>
<accession>A0A6P8HIC8</accession>
<reference evidence="3" key="1">
    <citation type="submission" date="2025-08" db="UniProtKB">
        <authorList>
            <consortium name="RefSeq"/>
        </authorList>
    </citation>
    <scope>IDENTIFICATION</scope>
    <source>
        <tissue evidence="3">Tentacle</tissue>
    </source>
</reference>
<protein>
    <submittedName>
        <fullName evidence="3">Uncharacterized protein LOC116289586</fullName>
    </submittedName>
</protein>
<gene>
    <name evidence="3" type="primary">LOC116289586</name>
</gene>
<keyword evidence="2" id="KW-1185">Reference proteome</keyword>
<feature type="compositionally biased region" description="Basic and acidic residues" evidence="1">
    <location>
        <begin position="7"/>
        <end position="20"/>
    </location>
</feature>
<evidence type="ECO:0000313" key="3">
    <source>
        <dbReference type="RefSeq" id="XP_031552392.1"/>
    </source>
</evidence>
<organism evidence="2 3">
    <name type="scientific">Actinia tenebrosa</name>
    <name type="common">Australian red waratah sea anemone</name>
    <dbReference type="NCBI Taxonomy" id="6105"/>
    <lineage>
        <taxon>Eukaryota</taxon>
        <taxon>Metazoa</taxon>
        <taxon>Cnidaria</taxon>
        <taxon>Anthozoa</taxon>
        <taxon>Hexacorallia</taxon>
        <taxon>Actiniaria</taxon>
        <taxon>Actiniidae</taxon>
        <taxon>Actinia</taxon>
    </lineage>
</organism>
<dbReference type="KEGG" id="aten:116289586"/>
<name>A0A6P8HIC8_ACTTE</name>
<dbReference type="GeneID" id="116289586"/>
<sequence length="199" mass="23204">MNMSFGKHKDWTTTMREARTRSVPLNLPSNLKEYFKNSQKQHRSSSANSEAEERHRYHNPHGSSYRAENGRLRDRRREALVHVSRNNPHPFRIHFPFQTGDRLSTYMVWLPMDTAQVDNTPSLPNIHKHNPNQSRALPLGPTTKYHTSSNNKRESYENPTTPVSTYQAEISSMAVLRNRVMVDHFPDLTKRRSLIHAAY</sequence>
<feature type="region of interest" description="Disordered" evidence="1">
    <location>
        <begin position="1"/>
        <end position="73"/>
    </location>
</feature>
<dbReference type="AlphaFoldDB" id="A0A6P8HIC8"/>
<dbReference type="RefSeq" id="XP_031552392.1">
    <property type="nucleotide sequence ID" value="XM_031696532.1"/>
</dbReference>
<dbReference type="InParanoid" id="A0A6P8HIC8"/>
<dbReference type="Proteomes" id="UP000515163">
    <property type="component" value="Unplaced"/>
</dbReference>
<dbReference type="OrthoDB" id="5967723at2759"/>
<evidence type="ECO:0000313" key="2">
    <source>
        <dbReference type="Proteomes" id="UP000515163"/>
    </source>
</evidence>